<name>A0A366GWU1_9GAMM</name>
<dbReference type="Pfam" id="PF03625">
    <property type="entry name" value="DUF302"/>
    <property type="match status" value="1"/>
</dbReference>
<feature type="chain" id="PRO_5016679439" evidence="1">
    <location>
        <begin position="23"/>
        <end position="151"/>
    </location>
</feature>
<evidence type="ECO:0000256" key="1">
    <source>
        <dbReference type="SAM" id="SignalP"/>
    </source>
</evidence>
<dbReference type="RefSeq" id="WP_113861672.1">
    <property type="nucleotide sequence ID" value="NZ_QNRO01000003.1"/>
</dbReference>
<dbReference type="InterPro" id="IPR005180">
    <property type="entry name" value="DUF302"/>
</dbReference>
<dbReference type="STRING" id="379482.SAMN04487961_0485"/>
<dbReference type="CDD" id="cd14797">
    <property type="entry name" value="DUF302"/>
    <property type="match status" value="1"/>
</dbReference>
<dbReference type="InterPro" id="IPR035923">
    <property type="entry name" value="TT1751-like_sf"/>
</dbReference>
<reference evidence="3 4" key="1">
    <citation type="submission" date="2018-06" db="EMBL/GenBank/DDBJ databases">
        <title>Freshwater and sediment microbial communities from various areas in North America, analyzing microbe dynamics in response to fracking.</title>
        <authorList>
            <person name="Lamendella R."/>
        </authorList>
    </citation>
    <scope>NUCLEOTIDE SEQUENCE [LARGE SCALE GENOMIC DNA]</scope>
    <source>
        <strain evidence="3 4">114J</strain>
    </source>
</reference>
<dbReference type="AlphaFoldDB" id="A0A366GWU1"/>
<dbReference type="PANTHER" id="PTHR38342:SF2">
    <property type="entry name" value="INNER MEMBRANE OR EXPORTED"/>
    <property type="match status" value="1"/>
</dbReference>
<comment type="caution">
    <text evidence="3">The sequence shown here is derived from an EMBL/GenBank/DDBJ whole genome shotgun (WGS) entry which is preliminary data.</text>
</comment>
<evidence type="ECO:0000259" key="2">
    <source>
        <dbReference type="Pfam" id="PF03625"/>
    </source>
</evidence>
<dbReference type="EMBL" id="QNRO01000003">
    <property type="protein sequence ID" value="RBP32540.1"/>
    <property type="molecule type" value="Genomic_DNA"/>
</dbReference>
<protein>
    <submittedName>
        <fullName evidence="3">Uncharacterized protein (DUF302 family)</fullName>
    </submittedName>
</protein>
<dbReference type="OrthoDB" id="9799367at2"/>
<keyword evidence="1" id="KW-0732">Signal</keyword>
<feature type="domain" description="DUF302" evidence="2">
    <location>
        <begin position="57"/>
        <end position="119"/>
    </location>
</feature>
<sequence length="151" mass="16132">MNFLIKPVSFVLILLLGSLAHAADGLIVVKSNHGVAETADRLEAVLQEKGMTVMNRINHAAGAESAGIELRPTELVIFGNPKVGTPLMQCAQSVAVDLPQKALIWEDEQGQVWLGYNDPAYLKARHGIEGCDEVLGKVNNALASFAEAATK</sequence>
<proteinExistence type="predicted"/>
<dbReference type="PANTHER" id="PTHR38342">
    <property type="entry name" value="SLR5037 PROTEIN"/>
    <property type="match status" value="1"/>
</dbReference>
<dbReference type="Gene3D" id="3.30.310.70">
    <property type="entry name" value="TT1751-like domain"/>
    <property type="match status" value="1"/>
</dbReference>
<dbReference type="Proteomes" id="UP000252995">
    <property type="component" value="Unassembled WGS sequence"/>
</dbReference>
<accession>A0A366GWU1</accession>
<dbReference type="SUPFAM" id="SSF103247">
    <property type="entry name" value="TT1751-like"/>
    <property type="match status" value="1"/>
</dbReference>
<feature type="signal peptide" evidence="1">
    <location>
        <begin position="1"/>
        <end position="22"/>
    </location>
</feature>
<organism evidence="3 4">
    <name type="scientific">Marinobacter pelagius</name>
    <dbReference type="NCBI Taxonomy" id="379482"/>
    <lineage>
        <taxon>Bacteria</taxon>
        <taxon>Pseudomonadati</taxon>
        <taxon>Pseudomonadota</taxon>
        <taxon>Gammaproteobacteria</taxon>
        <taxon>Pseudomonadales</taxon>
        <taxon>Marinobacteraceae</taxon>
        <taxon>Marinobacter</taxon>
    </lineage>
</organism>
<gene>
    <name evidence="3" type="ORF">DET50_103100</name>
</gene>
<evidence type="ECO:0000313" key="4">
    <source>
        <dbReference type="Proteomes" id="UP000252995"/>
    </source>
</evidence>
<evidence type="ECO:0000313" key="3">
    <source>
        <dbReference type="EMBL" id="RBP32540.1"/>
    </source>
</evidence>